<protein>
    <submittedName>
        <fullName evidence="2">Uncharacterized protein</fullName>
    </submittedName>
</protein>
<gene>
    <name evidence="2" type="ORF">JOB18_018055</name>
</gene>
<name>A0AAV6T5X9_SOLSE</name>
<proteinExistence type="predicted"/>
<dbReference type="Proteomes" id="UP000693946">
    <property type="component" value="Linkage Group LG1"/>
</dbReference>
<comment type="caution">
    <text evidence="2">The sequence shown here is derived from an EMBL/GenBank/DDBJ whole genome shotgun (WGS) entry which is preliminary data.</text>
</comment>
<evidence type="ECO:0000313" key="3">
    <source>
        <dbReference type="Proteomes" id="UP000693946"/>
    </source>
</evidence>
<accession>A0AAV6T5X9</accession>
<reference evidence="2 3" key="1">
    <citation type="journal article" date="2021" name="Sci. Rep.">
        <title>Chromosome anchoring in Senegalese sole (Solea senegalensis) reveals sex-associated markers and genome rearrangements in flatfish.</title>
        <authorList>
            <person name="Guerrero-Cozar I."/>
            <person name="Gomez-Garrido J."/>
            <person name="Berbel C."/>
            <person name="Martinez-Blanch J.F."/>
            <person name="Alioto T."/>
            <person name="Claros M.G."/>
            <person name="Gagnaire P.A."/>
            <person name="Manchado M."/>
        </authorList>
    </citation>
    <scope>NUCLEOTIDE SEQUENCE [LARGE SCALE GENOMIC DNA]</scope>
    <source>
        <strain evidence="2">Sse05_10M</strain>
    </source>
</reference>
<dbReference type="AlphaFoldDB" id="A0AAV6T5X9"/>
<feature type="region of interest" description="Disordered" evidence="1">
    <location>
        <begin position="18"/>
        <end position="41"/>
    </location>
</feature>
<dbReference type="EMBL" id="JAGKHQ010000001">
    <property type="protein sequence ID" value="KAG7524860.1"/>
    <property type="molecule type" value="Genomic_DNA"/>
</dbReference>
<organism evidence="2 3">
    <name type="scientific">Solea senegalensis</name>
    <name type="common">Senegalese sole</name>
    <dbReference type="NCBI Taxonomy" id="28829"/>
    <lineage>
        <taxon>Eukaryota</taxon>
        <taxon>Metazoa</taxon>
        <taxon>Chordata</taxon>
        <taxon>Craniata</taxon>
        <taxon>Vertebrata</taxon>
        <taxon>Euteleostomi</taxon>
        <taxon>Actinopterygii</taxon>
        <taxon>Neopterygii</taxon>
        <taxon>Teleostei</taxon>
        <taxon>Neoteleostei</taxon>
        <taxon>Acanthomorphata</taxon>
        <taxon>Carangaria</taxon>
        <taxon>Pleuronectiformes</taxon>
        <taxon>Pleuronectoidei</taxon>
        <taxon>Soleidae</taxon>
        <taxon>Solea</taxon>
    </lineage>
</organism>
<evidence type="ECO:0000313" key="2">
    <source>
        <dbReference type="EMBL" id="KAG7524860.1"/>
    </source>
</evidence>
<keyword evidence="3" id="KW-1185">Reference proteome</keyword>
<sequence>MAAAARIGSARCRFLKAGRARKGTRDQSTKPNPPSGGDGELNMSAIASLLEEHRQALATDLKKNISTLEAKLDHIHATVSTHAQKITLLEENAYGGFWRGFPGVTVGVRQSSPDAFRQAKAGTETKTRQERQTEAPPFSIYEDYAPEVMEQRQKYRDVMSELYNLG</sequence>
<evidence type="ECO:0000256" key="1">
    <source>
        <dbReference type="SAM" id="MobiDB-lite"/>
    </source>
</evidence>